<evidence type="ECO:0000313" key="12">
    <source>
        <dbReference type="EMBL" id="AHJ14219.1"/>
    </source>
</evidence>
<evidence type="ECO:0000256" key="3">
    <source>
        <dbReference type="ARBA" id="ARBA00022723"/>
    </source>
</evidence>
<name>A0AA86APW1_SULMK</name>
<feature type="binding site" evidence="10">
    <location>
        <begin position="214"/>
        <end position="215"/>
    </location>
    <ligand>
        <name>substrate</name>
    </ligand>
</feature>
<dbReference type="PANTHER" id="PTHR11067:SF9">
    <property type="entry name" value="INOSINE TRIPHOSPHATE PYROPHOSPHATASE"/>
    <property type="match status" value="1"/>
</dbReference>
<reference evidence="12 13" key="1">
    <citation type="journal article" date="2014" name="Environ. Microbiol.">
        <title>Insights into organohalide respiration and the versatile catabolism of Sulfurospirillum multivorans gained from comparative genomics and physiological studies.</title>
        <authorList>
            <person name="Goris T."/>
            <person name="Schubert T."/>
            <person name="Gadkari J."/>
            <person name="Wubet T."/>
            <person name="Tarkka M."/>
            <person name="Buscot F."/>
            <person name="Adrian L."/>
            <person name="Diekert G."/>
        </authorList>
    </citation>
    <scope>NUCLEOTIDE SEQUENCE [LARGE SCALE GENOMIC DNA]</scope>
    <source>
        <strain evidence="13">DM 12446 / JCM 15788 / NBRC 109480</strain>
    </source>
</reference>
<dbReference type="Pfam" id="PF01725">
    <property type="entry name" value="Ham1p_like"/>
    <property type="match status" value="1"/>
</dbReference>
<dbReference type="GO" id="GO:0000166">
    <property type="term" value="F:nucleotide binding"/>
    <property type="evidence" value="ECO:0007669"/>
    <property type="project" value="UniProtKB-KW"/>
</dbReference>
<dbReference type="InterPro" id="IPR002637">
    <property type="entry name" value="RdgB/HAM1"/>
</dbReference>
<keyword evidence="6 10" id="KW-0460">Magnesium</keyword>
<dbReference type="GO" id="GO:0046872">
    <property type="term" value="F:metal ion binding"/>
    <property type="evidence" value="ECO:0007669"/>
    <property type="project" value="UniProtKB-KW"/>
</dbReference>
<feature type="binding site" evidence="10">
    <location>
        <position position="105"/>
    </location>
    <ligand>
        <name>substrate</name>
    </ligand>
</feature>
<dbReference type="SUPFAM" id="SSF52972">
    <property type="entry name" value="ITPase-like"/>
    <property type="match status" value="1"/>
</dbReference>
<proteinExistence type="inferred from homology"/>
<feature type="binding site" evidence="10">
    <location>
        <position position="209"/>
    </location>
    <ligand>
        <name>substrate</name>
    </ligand>
</feature>
<dbReference type="KEGG" id="smul:SMUL_2983"/>
<dbReference type="GO" id="GO:0017111">
    <property type="term" value="F:ribonucleoside triphosphate phosphatase activity"/>
    <property type="evidence" value="ECO:0007669"/>
    <property type="project" value="InterPro"/>
</dbReference>
<comment type="catalytic activity">
    <reaction evidence="8 10">
        <text>dITP + H2O = dIMP + diphosphate + H(+)</text>
        <dbReference type="Rhea" id="RHEA:28342"/>
        <dbReference type="ChEBI" id="CHEBI:15377"/>
        <dbReference type="ChEBI" id="CHEBI:15378"/>
        <dbReference type="ChEBI" id="CHEBI:33019"/>
        <dbReference type="ChEBI" id="CHEBI:61194"/>
        <dbReference type="ChEBI" id="CHEBI:61382"/>
        <dbReference type="EC" id="3.6.1.66"/>
    </reaction>
</comment>
<dbReference type="InterPro" id="IPR020922">
    <property type="entry name" value="dITP/XTP_pyrophosphatase"/>
</dbReference>
<feature type="binding site" evidence="10">
    <location>
        <begin position="186"/>
        <end position="189"/>
    </location>
    <ligand>
        <name>substrate</name>
    </ligand>
</feature>
<protein>
    <recommendedName>
        <fullName evidence="10">dITP/XTP pyrophosphatase</fullName>
        <ecNumber evidence="10">3.6.1.66</ecNumber>
    </recommendedName>
    <alternativeName>
        <fullName evidence="10">Non-canonical purine NTP pyrophosphatase</fullName>
    </alternativeName>
    <alternativeName>
        <fullName evidence="10">Non-standard purine NTP pyrophosphatase</fullName>
    </alternativeName>
    <alternativeName>
        <fullName evidence="10">Nucleoside-triphosphate diphosphatase</fullName>
    </alternativeName>
    <alternativeName>
        <fullName evidence="10">Nucleoside-triphosphate pyrophosphatase</fullName>
        <shortName evidence="10">NTPase</shortName>
    </alternativeName>
</protein>
<dbReference type="GO" id="GO:0009117">
    <property type="term" value="P:nucleotide metabolic process"/>
    <property type="evidence" value="ECO:0007669"/>
    <property type="project" value="UniProtKB-KW"/>
</dbReference>
<dbReference type="EC" id="3.6.1.66" evidence="10"/>
<accession>A0AA86APW1</accession>
<dbReference type="NCBIfam" id="TIGR00042">
    <property type="entry name" value="RdgB/HAM1 family non-canonical purine NTP pyrophosphatase"/>
    <property type="match status" value="1"/>
</dbReference>
<evidence type="ECO:0000256" key="10">
    <source>
        <dbReference type="HAMAP-Rule" id="MF_01405"/>
    </source>
</evidence>
<dbReference type="GO" id="GO:0035870">
    <property type="term" value="F:dITP diphosphatase activity"/>
    <property type="evidence" value="ECO:0007669"/>
    <property type="project" value="UniProtKB-UniRule"/>
</dbReference>
<evidence type="ECO:0000256" key="8">
    <source>
        <dbReference type="ARBA" id="ARBA00051875"/>
    </source>
</evidence>
<evidence type="ECO:0000256" key="9">
    <source>
        <dbReference type="ARBA" id="ARBA00052017"/>
    </source>
</evidence>
<dbReference type="AlphaFoldDB" id="A0AA86APW1"/>
<dbReference type="GO" id="GO:0005829">
    <property type="term" value="C:cytosol"/>
    <property type="evidence" value="ECO:0007669"/>
    <property type="project" value="TreeGrafter"/>
</dbReference>
<dbReference type="GO" id="GO:0036222">
    <property type="term" value="F:XTP diphosphatase activity"/>
    <property type="evidence" value="ECO:0007669"/>
    <property type="project" value="UniProtKB-UniRule"/>
</dbReference>
<dbReference type="CDD" id="cd00515">
    <property type="entry name" value="HAM1"/>
    <property type="match status" value="1"/>
</dbReference>
<keyword evidence="7 10" id="KW-0546">Nucleotide metabolism</keyword>
<keyword evidence="3 10" id="KW-0479">Metal-binding</keyword>
<feature type="binding site" evidence="10">
    <location>
        <begin position="41"/>
        <end position="46"/>
    </location>
    <ligand>
        <name>substrate</name>
    </ligand>
</feature>
<comment type="similarity">
    <text evidence="1 10 11">Belongs to the HAM1 NTPase family.</text>
</comment>
<keyword evidence="4 10" id="KW-0547">Nucleotide-binding</keyword>
<comment type="cofactor">
    <cofactor evidence="10">
        <name>Mg(2+)</name>
        <dbReference type="ChEBI" id="CHEBI:18420"/>
    </cofactor>
    <text evidence="10">Binds 1 Mg(2+) ion per subunit.</text>
</comment>
<dbReference type="EMBL" id="CP007201">
    <property type="protein sequence ID" value="AHJ14219.1"/>
    <property type="molecule type" value="Genomic_DNA"/>
</dbReference>
<sequence length="230" mass="25338">MGTPKRLRFFVPSAQSVACGLFLKPFTCKVMEKRLRIILATSNHGKVKEFQSWISEYEVVAYSDIMPSFEIDETGTTFKDNALIKARAVYEKLEDKNDIVLSDDSGISVPVLGGEPGIYSARYAGVHANAKDNLNKLIQTLKDKGIAKTPAFYTAAIALVCAKGEFCVHGWMHGDAIAEARGNNGFGYDPMFIPCGYTQTLGELDESVKKAFSHRARALELAYIVLKSLK</sequence>
<feature type="binding site" evidence="10">
    <location>
        <position position="72"/>
    </location>
    <ligand>
        <name>Mg(2+)</name>
        <dbReference type="ChEBI" id="CHEBI:18420"/>
    </ligand>
</feature>
<evidence type="ECO:0000256" key="6">
    <source>
        <dbReference type="ARBA" id="ARBA00022842"/>
    </source>
</evidence>
<feature type="active site" description="Proton acceptor" evidence="10">
    <location>
        <position position="104"/>
    </location>
</feature>
<evidence type="ECO:0000256" key="2">
    <source>
        <dbReference type="ARBA" id="ARBA00011738"/>
    </source>
</evidence>
<feature type="binding site" evidence="10">
    <location>
        <position position="104"/>
    </location>
    <ligand>
        <name>Mg(2+)</name>
        <dbReference type="ChEBI" id="CHEBI:18420"/>
    </ligand>
</feature>
<dbReference type="GO" id="GO:0009146">
    <property type="term" value="P:purine nucleoside triphosphate catabolic process"/>
    <property type="evidence" value="ECO:0007669"/>
    <property type="project" value="UniProtKB-UniRule"/>
</dbReference>
<evidence type="ECO:0000256" key="11">
    <source>
        <dbReference type="RuleBase" id="RU003781"/>
    </source>
</evidence>
<dbReference type="Proteomes" id="UP000019322">
    <property type="component" value="Chromosome"/>
</dbReference>
<keyword evidence="5 10" id="KW-0378">Hydrolase</keyword>
<organism evidence="12 13">
    <name type="scientific">Sulfurospirillum multivorans (strain DM 12446 / JCM 15788 / NBRC 109480)</name>
    <dbReference type="NCBI Taxonomy" id="1150621"/>
    <lineage>
        <taxon>Bacteria</taxon>
        <taxon>Pseudomonadati</taxon>
        <taxon>Campylobacterota</taxon>
        <taxon>Epsilonproteobacteria</taxon>
        <taxon>Campylobacterales</taxon>
        <taxon>Sulfurospirillaceae</taxon>
        <taxon>Sulfurospirillum</taxon>
    </lineage>
</organism>
<evidence type="ECO:0000256" key="7">
    <source>
        <dbReference type="ARBA" id="ARBA00023080"/>
    </source>
</evidence>
<evidence type="ECO:0000256" key="1">
    <source>
        <dbReference type="ARBA" id="ARBA00008023"/>
    </source>
</evidence>
<evidence type="ECO:0000313" key="13">
    <source>
        <dbReference type="Proteomes" id="UP000019322"/>
    </source>
</evidence>
<comment type="catalytic activity">
    <reaction evidence="10">
        <text>ITP + H2O = IMP + diphosphate + H(+)</text>
        <dbReference type="Rhea" id="RHEA:29399"/>
        <dbReference type="ChEBI" id="CHEBI:15377"/>
        <dbReference type="ChEBI" id="CHEBI:15378"/>
        <dbReference type="ChEBI" id="CHEBI:33019"/>
        <dbReference type="ChEBI" id="CHEBI:58053"/>
        <dbReference type="ChEBI" id="CHEBI:61402"/>
        <dbReference type="EC" id="3.6.1.66"/>
    </reaction>
</comment>
<gene>
    <name evidence="12" type="primary">ntpA</name>
    <name evidence="12" type="ORF">SMUL_2983</name>
</gene>
<comment type="subunit">
    <text evidence="2 10">Homodimer.</text>
</comment>
<dbReference type="GO" id="GO:0036220">
    <property type="term" value="F:ITP diphosphatase activity"/>
    <property type="evidence" value="ECO:0007669"/>
    <property type="project" value="UniProtKB-UniRule"/>
</dbReference>
<evidence type="ECO:0000256" key="5">
    <source>
        <dbReference type="ARBA" id="ARBA00022801"/>
    </source>
</evidence>
<comment type="function">
    <text evidence="10">Pyrophosphatase that catalyzes the hydrolysis of nucleoside triphosphates to their monophosphate derivatives, with a high preference for the non-canonical purine nucleotides XTP (xanthosine triphosphate), dITP (deoxyinosine triphosphate) and ITP. Seems to function as a house-cleaning enzyme that removes non-canonical purine nucleotides from the nucleotide pool, thus preventing their incorporation into DNA/RNA and avoiding chromosomal lesions.</text>
</comment>
<evidence type="ECO:0000256" key="4">
    <source>
        <dbReference type="ARBA" id="ARBA00022741"/>
    </source>
</evidence>
<dbReference type="HAMAP" id="MF_01405">
    <property type="entry name" value="Non_canon_purine_NTPase"/>
    <property type="match status" value="1"/>
</dbReference>
<dbReference type="InterPro" id="IPR029001">
    <property type="entry name" value="ITPase-like_fam"/>
</dbReference>
<dbReference type="FunFam" id="3.90.950.10:FF:000001">
    <property type="entry name" value="dITP/XTP pyrophosphatase"/>
    <property type="match status" value="1"/>
</dbReference>
<dbReference type="Gene3D" id="3.90.950.10">
    <property type="match status" value="1"/>
</dbReference>
<dbReference type="PANTHER" id="PTHR11067">
    <property type="entry name" value="INOSINE TRIPHOSPHATE PYROPHOSPHATASE/HAM1 PROTEIN"/>
    <property type="match status" value="1"/>
</dbReference>
<comment type="catalytic activity">
    <reaction evidence="9 10">
        <text>XTP + H2O = XMP + diphosphate + H(+)</text>
        <dbReference type="Rhea" id="RHEA:28610"/>
        <dbReference type="ChEBI" id="CHEBI:15377"/>
        <dbReference type="ChEBI" id="CHEBI:15378"/>
        <dbReference type="ChEBI" id="CHEBI:33019"/>
        <dbReference type="ChEBI" id="CHEBI:57464"/>
        <dbReference type="ChEBI" id="CHEBI:61314"/>
        <dbReference type="EC" id="3.6.1.66"/>
    </reaction>
</comment>